<comment type="function">
    <text evidence="2 19">Cell wall formation.</text>
</comment>
<dbReference type="InterPro" id="IPR011601">
    <property type="entry name" value="MurB_C"/>
</dbReference>
<dbReference type="GO" id="GO:0008360">
    <property type="term" value="P:regulation of cell shape"/>
    <property type="evidence" value="ECO:0007669"/>
    <property type="project" value="UniProtKB-KW"/>
</dbReference>
<dbReference type="GO" id="GO:0071949">
    <property type="term" value="F:FAD binding"/>
    <property type="evidence" value="ECO:0007669"/>
    <property type="project" value="InterPro"/>
</dbReference>
<keyword evidence="10 19" id="KW-0274">FAD</keyword>
<dbReference type="Pfam" id="PF01565">
    <property type="entry name" value="FAD_binding_4"/>
    <property type="match status" value="1"/>
</dbReference>
<evidence type="ECO:0000256" key="4">
    <source>
        <dbReference type="ARBA" id="ARBA00004752"/>
    </source>
</evidence>
<evidence type="ECO:0000256" key="17">
    <source>
        <dbReference type="ARBA" id="ARBA00031026"/>
    </source>
</evidence>
<keyword evidence="8 19" id="KW-0132">Cell division</keyword>
<evidence type="ECO:0000256" key="13">
    <source>
        <dbReference type="ARBA" id="ARBA00022984"/>
    </source>
</evidence>
<keyword evidence="15 19" id="KW-0131">Cell cycle</keyword>
<dbReference type="PANTHER" id="PTHR21071">
    <property type="entry name" value="UDP-N-ACETYLENOLPYRUVOYLGLUCOSAMINE REDUCTASE"/>
    <property type="match status" value="1"/>
</dbReference>
<evidence type="ECO:0000256" key="18">
    <source>
        <dbReference type="ARBA" id="ARBA00048914"/>
    </source>
</evidence>
<dbReference type="PROSITE" id="PS51387">
    <property type="entry name" value="FAD_PCMH"/>
    <property type="match status" value="1"/>
</dbReference>
<name>A0A090Q4Y8_9FLAO</name>
<dbReference type="NCBIfam" id="NF000755">
    <property type="entry name" value="PRK00046.1"/>
    <property type="match status" value="1"/>
</dbReference>
<dbReference type="InterPro" id="IPR036635">
    <property type="entry name" value="MurB_C_sf"/>
</dbReference>
<feature type="active site" description="Proton donor" evidence="19">
    <location>
        <position position="241"/>
    </location>
</feature>
<dbReference type="Gene3D" id="3.90.78.10">
    <property type="entry name" value="UDP-N-acetylenolpyruvoylglucosamine reductase, C-terminal domain"/>
    <property type="match status" value="1"/>
</dbReference>
<dbReference type="InterPro" id="IPR003170">
    <property type="entry name" value="MurB"/>
</dbReference>
<dbReference type="GO" id="GO:0009252">
    <property type="term" value="P:peptidoglycan biosynthetic process"/>
    <property type="evidence" value="ECO:0007669"/>
    <property type="project" value="UniProtKB-UniRule"/>
</dbReference>
<dbReference type="EMBL" id="BBML01000005">
    <property type="protein sequence ID" value="GAK97267.1"/>
    <property type="molecule type" value="Genomic_DNA"/>
</dbReference>
<reference evidence="21" key="1">
    <citation type="journal article" date="2014" name="Genome Announc.">
        <title>Draft Genome Sequences of Marine Flavobacterium Nonlabens Strains NR17, NR24, NR27, NR32, NR33, and Ara13.</title>
        <authorList>
            <person name="Nakanishi M."/>
            <person name="Meirelles P."/>
            <person name="Suzuki R."/>
            <person name="Takatani N."/>
            <person name="Mino S."/>
            <person name="Suda W."/>
            <person name="Oshima K."/>
            <person name="Hattori M."/>
            <person name="Ohkuma M."/>
            <person name="Hosokawa M."/>
            <person name="Miyashita K."/>
            <person name="Thompson F.L."/>
            <person name="Niwa A."/>
            <person name="Sawabe T."/>
            <person name="Sawabe T."/>
        </authorList>
    </citation>
    <scope>NUCLEOTIDE SEQUENCE [LARGE SCALE GENOMIC DNA]</scope>
    <source>
        <strain evidence="21">JCM 19294</strain>
    </source>
</reference>
<evidence type="ECO:0000256" key="9">
    <source>
        <dbReference type="ARBA" id="ARBA00022630"/>
    </source>
</evidence>
<dbReference type="InterPro" id="IPR016167">
    <property type="entry name" value="FAD-bd_PCMH_sub1"/>
</dbReference>
<dbReference type="NCBIfam" id="NF010478">
    <property type="entry name" value="PRK13903.1"/>
    <property type="match status" value="1"/>
</dbReference>
<keyword evidence="22" id="KW-1185">Reference proteome</keyword>
<evidence type="ECO:0000256" key="8">
    <source>
        <dbReference type="ARBA" id="ARBA00022618"/>
    </source>
</evidence>
<evidence type="ECO:0000256" key="10">
    <source>
        <dbReference type="ARBA" id="ARBA00022827"/>
    </source>
</evidence>
<comment type="caution">
    <text evidence="21">The sequence shown here is derived from an EMBL/GenBank/DDBJ whole genome shotgun (WGS) entry which is preliminary data.</text>
</comment>
<dbReference type="GO" id="GO:0071555">
    <property type="term" value="P:cell wall organization"/>
    <property type="evidence" value="ECO:0007669"/>
    <property type="project" value="UniProtKB-KW"/>
</dbReference>
<evidence type="ECO:0000256" key="14">
    <source>
        <dbReference type="ARBA" id="ARBA00023002"/>
    </source>
</evidence>
<dbReference type="EC" id="1.3.1.98" evidence="5 19"/>
<dbReference type="HAMAP" id="MF_00037">
    <property type="entry name" value="MurB"/>
    <property type="match status" value="1"/>
</dbReference>
<protein>
    <recommendedName>
        <fullName evidence="6 19">UDP-N-acetylenolpyruvoylglucosamine reductase</fullName>
        <ecNumber evidence="5 19">1.3.1.98</ecNumber>
    </recommendedName>
    <alternativeName>
        <fullName evidence="17 19">UDP-N-acetylmuramate dehydrogenase</fullName>
    </alternativeName>
</protein>
<evidence type="ECO:0000256" key="5">
    <source>
        <dbReference type="ARBA" id="ARBA00012518"/>
    </source>
</evidence>
<feature type="domain" description="FAD-binding PCMH-type" evidence="20">
    <location>
        <begin position="16"/>
        <end position="187"/>
    </location>
</feature>
<feature type="active site" evidence="19">
    <location>
        <position position="163"/>
    </location>
</feature>
<feature type="active site" evidence="19">
    <location>
        <position position="337"/>
    </location>
</feature>
<dbReference type="InterPro" id="IPR016166">
    <property type="entry name" value="FAD-bd_PCMH"/>
</dbReference>
<dbReference type="GO" id="GO:0008762">
    <property type="term" value="F:UDP-N-acetylmuramate dehydrogenase activity"/>
    <property type="evidence" value="ECO:0007669"/>
    <property type="project" value="UniProtKB-UniRule"/>
</dbReference>
<proteinExistence type="inferred from homology"/>
<dbReference type="GO" id="GO:0051301">
    <property type="term" value="P:cell division"/>
    <property type="evidence" value="ECO:0007669"/>
    <property type="project" value="UniProtKB-KW"/>
</dbReference>
<evidence type="ECO:0000256" key="16">
    <source>
        <dbReference type="ARBA" id="ARBA00023316"/>
    </source>
</evidence>
<evidence type="ECO:0000256" key="1">
    <source>
        <dbReference type="ARBA" id="ARBA00001974"/>
    </source>
</evidence>
<dbReference type="GO" id="GO:0005829">
    <property type="term" value="C:cytosol"/>
    <property type="evidence" value="ECO:0007669"/>
    <property type="project" value="TreeGrafter"/>
</dbReference>
<dbReference type="eggNOG" id="COG0812">
    <property type="taxonomic scope" value="Bacteria"/>
</dbReference>
<keyword evidence="11 19" id="KW-0521">NADP</keyword>
<dbReference type="Pfam" id="PF02873">
    <property type="entry name" value="MurB_C"/>
    <property type="match status" value="1"/>
</dbReference>
<accession>A0A090Q4Y8</accession>
<dbReference type="RefSeq" id="WP_084692606.1">
    <property type="nucleotide sequence ID" value="NZ_BBML01000005.1"/>
</dbReference>
<dbReference type="NCBIfam" id="TIGR00179">
    <property type="entry name" value="murB"/>
    <property type="match status" value="1"/>
</dbReference>
<keyword evidence="9 19" id="KW-0285">Flavoprotein</keyword>
<evidence type="ECO:0000256" key="3">
    <source>
        <dbReference type="ARBA" id="ARBA00004496"/>
    </source>
</evidence>
<evidence type="ECO:0000256" key="2">
    <source>
        <dbReference type="ARBA" id="ARBA00003921"/>
    </source>
</evidence>
<dbReference type="UniPathway" id="UPA00219"/>
<dbReference type="PANTHER" id="PTHR21071:SF4">
    <property type="entry name" value="UDP-N-ACETYLENOLPYRUVOYLGLUCOSAMINE REDUCTASE"/>
    <property type="match status" value="1"/>
</dbReference>
<evidence type="ECO:0000256" key="12">
    <source>
        <dbReference type="ARBA" id="ARBA00022960"/>
    </source>
</evidence>
<dbReference type="STRING" id="319236.BST91_01610"/>
<comment type="pathway">
    <text evidence="4 19">Cell wall biogenesis; peptidoglycan biosynthesis.</text>
</comment>
<evidence type="ECO:0000256" key="19">
    <source>
        <dbReference type="HAMAP-Rule" id="MF_00037"/>
    </source>
</evidence>
<dbReference type="SUPFAM" id="SSF56194">
    <property type="entry name" value="Uridine diphospho-N-Acetylenolpyruvylglucosamine reductase, MurB, C-terminal domain"/>
    <property type="match status" value="1"/>
</dbReference>
<evidence type="ECO:0000256" key="15">
    <source>
        <dbReference type="ARBA" id="ARBA00023306"/>
    </source>
</evidence>
<keyword evidence="16 19" id="KW-0961">Cell wall biogenesis/degradation</keyword>
<keyword evidence="12 19" id="KW-0133">Cell shape</keyword>
<evidence type="ECO:0000259" key="20">
    <source>
        <dbReference type="PROSITE" id="PS51387"/>
    </source>
</evidence>
<dbReference type="SUPFAM" id="SSF56176">
    <property type="entry name" value="FAD-binding/transporter-associated domain-like"/>
    <property type="match status" value="1"/>
</dbReference>
<dbReference type="AlphaFoldDB" id="A0A090Q4Y8"/>
<evidence type="ECO:0000256" key="7">
    <source>
        <dbReference type="ARBA" id="ARBA00022490"/>
    </source>
</evidence>
<dbReference type="Proteomes" id="UP000029221">
    <property type="component" value="Unassembled WGS sequence"/>
</dbReference>
<evidence type="ECO:0000313" key="21">
    <source>
        <dbReference type="EMBL" id="GAK97267.1"/>
    </source>
</evidence>
<dbReference type="InterPro" id="IPR006094">
    <property type="entry name" value="Oxid_FAD_bind_N"/>
</dbReference>
<dbReference type="Gene3D" id="3.30.43.10">
    <property type="entry name" value="Uridine Diphospho-n-acetylenolpyruvylglucosamine Reductase, domain 2"/>
    <property type="match status" value="1"/>
</dbReference>
<dbReference type="Gene3D" id="3.30.465.10">
    <property type="match status" value="1"/>
</dbReference>
<comment type="similarity">
    <text evidence="19">Belongs to the MurB family.</text>
</comment>
<organism evidence="21 22">
    <name type="scientific">Nonlabens tegetincola</name>
    <dbReference type="NCBI Taxonomy" id="323273"/>
    <lineage>
        <taxon>Bacteria</taxon>
        <taxon>Pseudomonadati</taxon>
        <taxon>Bacteroidota</taxon>
        <taxon>Flavobacteriia</taxon>
        <taxon>Flavobacteriales</taxon>
        <taxon>Flavobacteriaceae</taxon>
        <taxon>Nonlabens</taxon>
    </lineage>
</organism>
<evidence type="ECO:0000256" key="6">
    <source>
        <dbReference type="ARBA" id="ARBA00015188"/>
    </source>
</evidence>
<evidence type="ECO:0000256" key="11">
    <source>
        <dbReference type="ARBA" id="ARBA00022857"/>
    </source>
</evidence>
<keyword evidence="14 19" id="KW-0560">Oxidoreductase</keyword>
<sequence>MIQVNHNFSLKEFNTFGISAFAKVYSPTNSIEQLKETLSYYRRETIFLLGGGSNMLITQDIETAVIHVLIKGIKEVYRENTTVRLQAMAGENWHEFVMYCISKQYAGVENLALIPGNIGTSPIQNIGAYGVELKDVFYSCTVLDLKTQEEKTLFLDDCKFGYRDSIFKNEAKGKYVITSVTLELTDLNLTDKYQVKTSYGAIQEELNKLNKGESIDQIAQAVINIRSSKLPDPKLLGNSGSFFKNPIINKAAYHKLLELNDDIPSYPVNDDQVKVPAGWLIDKCGLKGYRDGDAAVHDKQALVLVNHGNATGSDIINLARFIQNQVYSKFGIKIHPEVNLIKQ</sequence>
<dbReference type="InterPro" id="IPR036318">
    <property type="entry name" value="FAD-bd_PCMH-like_sf"/>
</dbReference>
<keyword evidence="13 19" id="KW-0573">Peptidoglycan synthesis</keyword>
<dbReference type="InterPro" id="IPR016169">
    <property type="entry name" value="FAD-bd_PCMH_sub2"/>
</dbReference>
<keyword evidence="7 19" id="KW-0963">Cytoplasm</keyword>
<evidence type="ECO:0000313" key="22">
    <source>
        <dbReference type="Proteomes" id="UP000029221"/>
    </source>
</evidence>
<gene>
    <name evidence="19" type="primary">murB</name>
    <name evidence="21" type="ORF">JCM19294_1313</name>
</gene>
<comment type="subcellular location">
    <subcellularLocation>
        <location evidence="3 19">Cytoplasm</location>
    </subcellularLocation>
</comment>
<comment type="cofactor">
    <cofactor evidence="1 19">
        <name>FAD</name>
        <dbReference type="ChEBI" id="CHEBI:57692"/>
    </cofactor>
</comment>
<comment type="catalytic activity">
    <reaction evidence="18 19">
        <text>UDP-N-acetyl-alpha-D-muramate + NADP(+) = UDP-N-acetyl-3-O-(1-carboxyvinyl)-alpha-D-glucosamine + NADPH + H(+)</text>
        <dbReference type="Rhea" id="RHEA:12248"/>
        <dbReference type="ChEBI" id="CHEBI:15378"/>
        <dbReference type="ChEBI" id="CHEBI:57783"/>
        <dbReference type="ChEBI" id="CHEBI:58349"/>
        <dbReference type="ChEBI" id="CHEBI:68483"/>
        <dbReference type="ChEBI" id="CHEBI:70757"/>
        <dbReference type="EC" id="1.3.1.98"/>
    </reaction>
</comment>